<dbReference type="Proteomes" id="UP000235786">
    <property type="component" value="Unassembled WGS sequence"/>
</dbReference>
<dbReference type="Gene3D" id="3.40.50.10980">
    <property type="entry name" value="Nibrin, BRCT2 domain"/>
    <property type="match status" value="1"/>
</dbReference>
<dbReference type="PANTHER" id="PTHR12162">
    <property type="entry name" value="NIBRIN-RELATED"/>
    <property type="match status" value="1"/>
</dbReference>
<accession>A0A2J6R580</accession>
<dbReference type="PROSITE" id="PS50006">
    <property type="entry name" value="FHA_DOMAIN"/>
    <property type="match status" value="1"/>
</dbReference>
<dbReference type="OrthoDB" id="552194at2759"/>
<dbReference type="Pfam" id="PF00498">
    <property type="entry name" value="FHA"/>
    <property type="match status" value="1"/>
</dbReference>
<evidence type="ECO:0000313" key="9">
    <source>
        <dbReference type="Proteomes" id="UP000235786"/>
    </source>
</evidence>
<evidence type="ECO:0000256" key="2">
    <source>
        <dbReference type="ARBA" id="ARBA00022763"/>
    </source>
</evidence>
<feature type="compositionally biased region" description="Polar residues" evidence="6">
    <location>
        <begin position="377"/>
        <end position="396"/>
    </location>
</feature>
<dbReference type="GO" id="GO:0003684">
    <property type="term" value="F:damaged DNA binding"/>
    <property type="evidence" value="ECO:0007669"/>
    <property type="project" value="TreeGrafter"/>
</dbReference>
<dbReference type="InterPro" id="IPR032429">
    <property type="entry name" value="Nibrin_BRCT2"/>
</dbReference>
<evidence type="ECO:0000256" key="4">
    <source>
        <dbReference type="ARBA" id="ARBA00023242"/>
    </source>
</evidence>
<evidence type="ECO:0000313" key="8">
    <source>
        <dbReference type="EMBL" id="PMD33686.1"/>
    </source>
</evidence>
<dbReference type="InterPro" id="IPR040227">
    <property type="entry name" value="Nibrin-rel"/>
</dbReference>
<dbReference type="InterPro" id="IPR008984">
    <property type="entry name" value="SMAD_FHA_dom_sf"/>
</dbReference>
<name>A0A2J6R580_HYAVF</name>
<proteinExistence type="inferred from homology"/>
<dbReference type="InterPro" id="IPR000253">
    <property type="entry name" value="FHA_dom"/>
</dbReference>
<evidence type="ECO:0000256" key="3">
    <source>
        <dbReference type="ARBA" id="ARBA00023204"/>
    </source>
</evidence>
<dbReference type="GO" id="GO:0007095">
    <property type="term" value="P:mitotic G2 DNA damage checkpoint signaling"/>
    <property type="evidence" value="ECO:0007669"/>
    <property type="project" value="InterPro"/>
</dbReference>
<feature type="region of interest" description="Disordered" evidence="6">
    <location>
        <begin position="640"/>
        <end position="816"/>
    </location>
</feature>
<dbReference type="AlphaFoldDB" id="A0A2J6R580"/>
<evidence type="ECO:0000256" key="6">
    <source>
        <dbReference type="SAM" id="MobiDB-lite"/>
    </source>
</evidence>
<feature type="region of interest" description="Disordered" evidence="6">
    <location>
        <begin position="452"/>
        <end position="483"/>
    </location>
</feature>
<feature type="region of interest" description="Disordered" evidence="6">
    <location>
        <begin position="548"/>
        <end position="603"/>
    </location>
</feature>
<comment type="similarity">
    <text evidence="5">Belongs to the Nibrin family.</text>
</comment>
<feature type="compositionally biased region" description="Basic and acidic residues" evidence="6">
    <location>
        <begin position="769"/>
        <end position="779"/>
    </location>
</feature>
<protein>
    <recommendedName>
        <fullName evidence="7">FHA domain-containing protein</fullName>
    </recommendedName>
</protein>
<dbReference type="CDD" id="cd22667">
    <property type="entry name" value="FHA_NBN"/>
    <property type="match status" value="1"/>
</dbReference>
<dbReference type="EMBL" id="KZ613955">
    <property type="protein sequence ID" value="PMD33686.1"/>
    <property type="molecule type" value="Genomic_DNA"/>
</dbReference>
<dbReference type="STRING" id="1149755.A0A2J6R580"/>
<comment type="subcellular location">
    <subcellularLocation>
        <location evidence="1">Nucleus</location>
    </subcellularLocation>
</comment>
<organism evidence="8 9">
    <name type="scientific">Hyaloscypha variabilis (strain UAMH 11265 / GT02V1 / F)</name>
    <name type="common">Meliniomyces variabilis</name>
    <dbReference type="NCBI Taxonomy" id="1149755"/>
    <lineage>
        <taxon>Eukaryota</taxon>
        <taxon>Fungi</taxon>
        <taxon>Dikarya</taxon>
        <taxon>Ascomycota</taxon>
        <taxon>Pezizomycotina</taxon>
        <taxon>Leotiomycetes</taxon>
        <taxon>Helotiales</taxon>
        <taxon>Hyaloscyphaceae</taxon>
        <taxon>Hyaloscypha</taxon>
        <taxon>Hyaloscypha variabilis</taxon>
    </lineage>
</organism>
<dbReference type="Pfam" id="PF16508">
    <property type="entry name" value="NIBRIN_BRCT_II"/>
    <property type="match status" value="1"/>
</dbReference>
<feature type="compositionally biased region" description="Basic and acidic residues" evidence="6">
    <location>
        <begin position="593"/>
        <end position="603"/>
    </location>
</feature>
<evidence type="ECO:0000256" key="1">
    <source>
        <dbReference type="ARBA" id="ARBA00004123"/>
    </source>
</evidence>
<feature type="region of interest" description="Disordered" evidence="6">
    <location>
        <begin position="508"/>
        <end position="534"/>
    </location>
</feature>
<dbReference type="PANTHER" id="PTHR12162:SF0">
    <property type="entry name" value="NIBRIN"/>
    <property type="match status" value="1"/>
</dbReference>
<dbReference type="SUPFAM" id="SSF49879">
    <property type="entry name" value="SMAD/FHA domain"/>
    <property type="match status" value="1"/>
</dbReference>
<evidence type="ECO:0000259" key="7">
    <source>
        <dbReference type="PROSITE" id="PS50006"/>
    </source>
</evidence>
<keyword evidence="4" id="KW-0539">Nucleus</keyword>
<keyword evidence="3" id="KW-0234">DNA repair</keyword>
<evidence type="ECO:0000256" key="5">
    <source>
        <dbReference type="ARBA" id="ARBA00044757"/>
    </source>
</evidence>
<feature type="compositionally biased region" description="Low complexity" evidence="6">
    <location>
        <begin position="737"/>
        <end position="746"/>
    </location>
</feature>
<keyword evidence="2" id="KW-0227">DNA damage</keyword>
<dbReference type="Gene3D" id="2.60.200.20">
    <property type="match status" value="1"/>
</dbReference>
<gene>
    <name evidence="8" type="ORF">L207DRAFT_534951</name>
</gene>
<dbReference type="GO" id="GO:0000724">
    <property type="term" value="P:double-strand break repair via homologous recombination"/>
    <property type="evidence" value="ECO:0007669"/>
    <property type="project" value="TreeGrafter"/>
</dbReference>
<feature type="region of interest" description="Disordered" evidence="6">
    <location>
        <begin position="369"/>
        <end position="401"/>
    </location>
</feature>
<keyword evidence="9" id="KW-1185">Reference proteome</keyword>
<reference evidence="8" key="1">
    <citation type="submission" date="2016-04" db="EMBL/GenBank/DDBJ databases">
        <title>A degradative enzymes factory behind the ericoid mycorrhizal symbiosis.</title>
        <authorList>
            <consortium name="DOE Joint Genome Institute"/>
            <person name="Martino E."/>
            <person name="Morin E."/>
            <person name="Grelet G."/>
            <person name="Kuo A."/>
            <person name="Kohler A."/>
            <person name="Daghino S."/>
            <person name="Barry K."/>
            <person name="Choi C."/>
            <person name="Cichocki N."/>
            <person name="Clum A."/>
            <person name="Copeland A."/>
            <person name="Hainaut M."/>
            <person name="Haridas S."/>
            <person name="Labutti K."/>
            <person name="Lindquist E."/>
            <person name="Lipzen A."/>
            <person name="Khouja H.-R."/>
            <person name="Murat C."/>
            <person name="Ohm R."/>
            <person name="Olson A."/>
            <person name="Spatafora J."/>
            <person name="Veneault-Fourrey C."/>
            <person name="Henrissat B."/>
            <person name="Grigoriev I."/>
            <person name="Martin F."/>
            <person name="Perotto S."/>
        </authorList>
    </citation>
    <scope>NUCLEOTIDE SEQUENCE [LARGE SCALE GENOMIC DNA]</scope>
    <source>
        <strain evidence="8">F</strain>
    </source>
</reference>
<dbReference type="InterPro" id="IPR043014">
    <property type="entry name" value="Nibrin_BRCT2_sf"/>
</dbReference>
<dbReference type="GO" id="GO:0030870">
    <property type="term" value="C:Mre11 complex"/>
    <property type="evidence" value="ECO:0007669"/>
    <property type="project" value="InterPro"/>
</dbReference>
<feature type="domain" description="FHA" evidence="7">
    <location>
        <begin position="24"/>
        <end position="87"/>
    </location>
</feature>
<sequence>MWVLESEGEAFSGKKLWLRPGKKFLFGRTRTEDGQFVIEDKTVSRQHLTIQVAAVTADDCANVRTRSRVILQDLGTKIGTTVNGDRLEKETDYVLHKENNVITLGKYKFNFRLTWVPVVLTFSFSAKEQKANPYPKLYENLGPLDIKVLIEYERGYTTHLVAKKRNTSRGLQALINGKYIVHNPTFVDALVAAATPTGGAAPLEVDFETNFPNPIQYLPPKGEEPTQRDETAYEPNPVRQDMFEGYTFVFYERRQHDTLLAPITQGGGKAYLKEAFPNETTVDGFVEYVKNVAGEKGLGEFEDGSEGKGVVVIRFNPVKGVGADWFASFGRKVQMRLDHRFVEQNEFLDAILGNDASVLRRPLEPELSGVVAPPPTAATNIPSQTLRSSQPAPTTHNVEEMAPPELPRRARRGARPKFIGFEDDFSIPVSSAAESMALDEPVVESQSLFVSQNTEVDMDRETSQPPETQSRTSRKRPASPIIEEEERDIMETMAPTIAALKRRRLAREQATPPPPAPIVKEKPAVAPAKPAKKTKKEIDVLEIARKRREEEEKAKAERERLQEQLKSMDIHERPEIQIVEMEVKRSVPPRTAARADESDRWEDQWNGRKNFKKFRRRGGVAGPMQEKIIVPLEEVKTKDFGIGDEYWDDGDSQRRRKKDKGKGRETQEVSQRNMEIQGRPSKKSQSRAPEKAARILASEAEDELGVGDVWKGDQLSSDSDLEIVAPPTPKRVAASTSRSQRSQPQRLVDKTNETQNLDLPGRSGGVAERGSKRAAEKVLTKPAPVKKAKQTKLTKTARDSDDSDDDELKFRFKKKR</sequence>
<dbReference type="SMART" id="SM00240">
    <property type="entry name" value="FHA"/>
    <property type="match status" value="1"/>
</dbReference>
<feature type="compositionally biased region" description="Basic and acidic residues" evidence="6">
    <location>
        <begin position="548"/>
        <end position="585"/>
    </location>
</feature>